<dbReference type="RefSeq" id="WP_283713705.1">
    <property type="nucleotide sequence ID" value="NZ_JASJEW010000006.1"/>
</dbReference>
<keyword evidence="2" id="KW-1133">Transmembrane helix</keyword>
<feature type="compositionally biased region" description="Acidic residues" evidence="1">
    <location>
        <begin position="54"/>
        <end position="65"/>
    </location>
</feature>
<gene>
    <name evidence="4" type="ORF">QJ043_05365</name>
</gene>
<evidence type="ECO:0000313" key="4">
    <source>
        <dbReference type="EMBL" id="MDJ1129508.1"/>
    </source>
</evidence>
<feature type="transmembrane region" description="Helical" evidence="2">
    <location>
        <begin position="176"/>
        <end position="195"/>
    </location>
</feature>
<feature type="region of interest" description="Disordered" evidence="1">
    <location>
        <begin position="34"/>
        <end position="77"/>
    </location>
</feature>
<accession>A0ABT6ZLT7</accession>
<keyword evidence="2" id="KW-0812">Transmembrane</keyword>
<evidence type="ECO:0000256" key="1">
    <source>
        <dbReference type="SAM" id="MobiDB-lite"/>
    </source>
</evidence>
<evidence type="ECO:0000313" key="5">
    <source>
        <dbReference type="Proteomes" id="UP001431693"/>
    </source>
</evidence>
<evidence type="ECO:0008006" key="6">
    <source>
        <dbReference type="Google" id="ProtNLM"/>
    </source>
</evidence>
<evidence type="ECO:0000256" key="3">
    <source>
        <dbReference type="SAM" id="SignalP"/>
    </source>
</evidence>
<reference evidence="4" key="1">
    <citation type="submission" date="2023-05" db="EMBL/GenBank/DDBJ databases">
        <title>[olsenella] sp. nov., isolated from a pig farm feces dump.</title>
        <authorList>
            <person name="Chang Y.-H."/>
        </authorList>
    </citation>
    <scope>NUCLEOTIDE SEQUENCE</scope>
    <source>
        <strain evidence="4">YH-ols2217</strain>
    </source>
</reference>
<feature type="compositionally biased region" description="Acidic residues" evidence="1">
    <location>
        <begin position="35"/>
        <end position="46"/>
    </location>
</feature>
<evidence type="ECO:0000256" key="2">
    <source>
        <dbReference type="SAM" id="Phobius"/>
    </source>
</evidence>
<keyword evidence="5" id="KW-1185">Reference proteome</keyword>
<dbReference type="Proteomes" id="UP001431693">
    <property type="component" value="Unassembled WGS sequence"/>
</dbReference>
<feature type="chain" id="PRO_5047099024" description="LPXTG cell wall anchor domain-containing protein" evidence="3">
    <location>
        <begin position="33"/>
        <end position="200"/>
    </location>
</feature>
<keyword evidence="3" id="KW-0732">Signal</keyword>
<keyword evidence="2" id="KW-0472">Membrane</keyword>
<sequence>MVAPSSRHRWCLLALLVAVVAALAIAPVPAWANEATDDTPAEEVPGDDTQGSDTETDEPADDETGGDTTDTEKPATADITCEIIETGILKTLDNLLGSALSFGSSAFIEAFQAMLKSLFSGDVSGLFSSLLMSSALAADTSTTGTSALSLSSLLASTSSSATTTSSTTPDTSDPTVSVAPLVLAGAAAGMGGLALRRRTE</sequence>
<comment type="caution">
    <text evidence="4">The sequence shown here is derived from an EMBL/GenBank/DDBJ whole genome shotgun (WGS) entry which is preliminary data.</text>
</comment>
<dbReference type="EMBL" id="JASJEX010000002">
    <property type="protein sequence ID" value="MDJ1129508.1"/>
    <property type="molecule type" value="Genomic_DNA"/>
</dbReference>
<name>A0ABT6ZLT7_9ACTN</name>
<proteinExistence type="predicted"/>
<feature type="signal peptide" evidence="3">
    <location>
        <begin position="1"/>
        <end position="32"/>
    </location>
</feature>
<protein>
    <recommendedName>
        <fullName evidence="6">LPXTG cell wall anchor domain-containing protein</fullName>
    </recommendedName>
</protein>
<organism evidence="4 5">
    <name type="scientific">Kribbibacterium absianum</name>
    <dbReference type="NCBI Taxonomy" id="3044210"/>
    <lineage>
        <taxon>Bacteria</taxon>
        <taxon>Bacillati</taxon>
        <taxon>Actinomycetota</taxon>
        <taxon>Coriobacteriia</taxon>
        <taxon>Coriobacteriales</taxon>
        <taxon>Kribbibacteriaceae</taxon>
        <taxon>Kribbibacterium</taxon>
    </lineage>
</organism>